<accession>A0A7I8VFF6</accession>
<dbReference type="AlphaFoldDB" id="A0A7I8VFF6"/>
<reference evidence="1 2" key="1">
    <citation type="submission" date="2020-08" db="EMBL/GenBank/DDBJ databases">
        <authorList>
            <person name="Hejnol A."/>
        </authorList>
    </citation>
    <scope>NUCLEOTIDE SEQUENCE [LARGE SCALE GENOMIC DNA]</scope>
</reference>
<dbReference type="EMBL" id="CAJFCJ010000005">
    <property type="protein sequence ID" value="CAD5115098.1"/>
    <property type="molecule type" value="Genomic_DNA"/>
</dbReference>
<dbReference type="Proteomes" id="UP000549394">
    <property type="component" value="Unassembled WGS sequence"/>
</dbReference>
<dbReference type="InterPro" id="IPR028346">
    <property type="entry name" value="HAUS2"/>
</dbReference>
<gene>
    <name evidence="1" type="ORF">DGYR_LOCUS3872</name>
</gene>
<dbReference type="GO" id="GO:0007098">
    <property type="term" value="P:centrosome cycle"/>
    <property type="evidence" value="ECO:0007669"/>
    <property type="project" value="TreeGrafter"/>
</dbReference>
<organism evidence="1 2">
    <name type="scientific">Dimorphilus gyrociliatus</name>
    <dbReference type="NCBI Taxonomy" id="2664684"/>
    <lineage>
        <taxon>Eukaryota</taxon>
        <taxon>Metazoa</taxon>
        <taxon>Spiralia</taxon>
        <taxon>Lophotrochozoa</taxon>
        <taxon>Annelida</taxon>
        <taxon>Polychaeta</taxon>
        <taxon>Polychaeta incertae sedis</taxon>
        <taxon>Dinophilidae</taxon>
        <taxon>Dimorphilus</taxon>
    </lineage>
</organism>
<dbReference type="GO" id="GO:1990498">
    <property type="term" value="C:mitotic spindle microtubule"/>
    <property type="evidence" value="ECO:0007669"/>
    <property type="project" value="TreeGrafter"/>
</dbReference>
<comment type="caution">
    <text evidence="1">The sequence shown here is derived from an EMBL/GenBank/DDBJ whole genome shotgun (WGS) entry which is preliminary data.</text>
</comment>
<sequence>MDKPIYDMNPWEDDRSVGQVRNLLFLANKTGHLKSAQFTEEDISDSLKRLPSIKLISMYKKLGEKRETSRQKSLESIRIENENSVKDLIYSSSLEEKRYTIAQINSLFTSINNNQSKVIEQLKRPFVANSIKVESQYRNQFYEIVTRLTFLVSELTQILESLLWLRKFTDSNIDIEEISEKVCKAANYIEKEMQLITSVSKAMEERHKGEEEDNVL</sequence>
<name>A0A7I8VFF6_9ANNE</name>
<dbReference type="GO" id="GO:0005813">
    <property type="term" value="C:centrosome"/>
    <property type="evidence" value="ECO:0007669"/>
    <property type="project" value="TreeGrafter"/>
</dbReference>
<dbReference type="GO" id="GO:0007020">
    <property type="term" value="P:microtubule nucleation"/>
    <property type="evidence" value="ECO:0007669"/>
    <property type="project" value="TreeGrafter"/>
</dbReference>
<keyword evidence="2" id="KW-1185">Reference proteome</keyword>
<dbReference type="GO" id="GO:0070652">
    <property type="term" value="C:HAUS complex"/>
    <property type="evidence" value="ECO:0007669"/>
    <property type="project" value="TreeGrafter"/>
</dbReference>
<dbReference type="OrthoDB" id="2436605at2759"/>
<proteinExistence type="predicted"/>
<dbReference type="Pfam" id="PF15003">
    <property type="entry name" value="HAUS2"/>
    <property type="match status" value="1"/>
</dbReference>
<dbReference type="PANTHER" id="PTHR16039:SF1">
    <property type="entry name" value="HAUS AUGMIN-LIKE COMPLEX SUBUNIT 2"/>
    <property type="match status" value="1"/>
</dbReference>
<dbReference type="PANTHER" id="PTHR16039">
    <property type="entry name" value="HAUS AUGMIN-LIKE COMPLEX SUBUNIT 2"/>
    <property type="match status" value="1"/>
</dbReference>
<evidence type="ECO:0000313" key="1">
    <source>
        <dbReference type="EMBL" id="CAD5115098.1"/>
    </source>
</evidence>
<evidence type="ECO:0000313" key="2">
    <source>
        <dbReference type="Proteomes" id="UP000549394"/>
    </source>
</evidence>
<dbReference type="GO" id="GO:0051225">
    <property type="term" value="P:spindle assembly"/>
    <property type="evidence" value="ECO:0007669"/>
    <property type="project" value="InterPro"/>
</dbReference>
<protein>
    <submittedName>
        <fullName evidence="1">DgyrCDS4109</fullName>
    </submittedName>
</protein>